<dbReference type="InterPro" id="IPR000014">
    <property type="entry name" value="PAS"/>
</dbReference>
<evidence type="ECO:0000313" key="3">
    <source>
        <dbReference type="EMBL" id="XDQ59231.1"/>
    </source>
</evidence>
<dbReference type="Pfam" id="PF07228">
    <property type="entry name" value="SpoIIE"/>
    <property type="match status" value="1"/>
</dbReference>
<dbReference type="Gene3D" id="3.30.450.20">
    <property type="entry name" value="PAS domain"/>
    <property type="match status" value="1"/>
</dbReference>
<accession>A0AB39RX22</accession>
<dbReference type="SUPFAM" id="SSF55785">
    <property type="entry name" value="PYP-like sensor domain (PAS domain)"/>
    <property type="match status" value="1"/>
</dbReference>
<dbReference type="Gene3D" id="3.60.40.10">
    <property type="entry name" value="PPM-type phosphatase domain"/>
    <property type="match status" value="1"/>
</dbReference>
<dbReference type="InterPro" id="IPR001932">
    <property type="entry name" value="PPM-type_phosphatase-like_dom"/>
</dbReference>
<dbReference type="SUPFAM" id="SSF55874">
    <property type="entry name" value="ATPase domain of HSP90 chaperone/DNA topoisomerase II/histidine kinase"/>
    <property type="match status" value="1"/>
</dbReference>
<dbReference type="InterPro" id="IPR035965">
    <property type="entry name" value="PAS-like_dom_sf"/>
</dbReference>
<proteinExistence type="predicted"/>
<dbReference type="SMART" id="SM00331">
    <property type="entry name" value="PP2C_SIG"/>
    <property type="match status" value="1"/>
</dbReference>
<dbReference type="FunFam" id="3.60.40.10:FF:000031">
    <property type="entry name" value="PAS sensor protein"/>
    <property type="match status" value="1"/>
</dbReference>
<dbReference type="InterPro" id="IPR003594">
    <property type="entry name" value="HATPase_dom"/>
</dbReference>
<evidence type="ECO:0000259" key="2">
    <source>
        <dbReference type="PROSITE" id="PS50112"/>
    </source>
</evidence>
<evidence type="ECO:0000256" key="1">
    <source>
        <dbReference type="ARBA" id="ARBA00022801"/>
    </source>
</evidence>
<dbReference type="InterPro" id="IPR052016">
    <property type="entry name" value="Bact_Sigma-Reg"/>
</dbReference>
<dbReference type="InterPro" id="IPR036890">
    <property type="entry name" value="HATPase_C_sf"/>
</dbReference>
<dbReference type="FunFam" id="3.30.565.10:FF:000028">
    <property type="entry name" value="PAS sensor protein"/>
    <property type="match status" value="1"/>
</dbReference>
<dbReference type="SUPFAM" id="SSF81606">
    <property type="entry name" value="PP2C-like"/>
    <property type="match status" value="1"/>
</dbReference>
<dbReference type="Pfam" id="PF00989">
    <property type="entry name" value="PAS"/>
    <property type="match status" value="1"/>
</dbReference>
<protein>
    <submittedName>
        <fullName evidence="3">SpoIIE family protein phosphatase</fullName>
    </submittedName>
</protein>
<dbReference type="AlphaFoldDB" id="A0AB39RX22"/>
<dbReference type="RefSeq" id="WP_369252807.1">
    <property type="nucleotide sequence ID" value="NZ_CP163443.1"/>
</dbReference>
<reference evidence="3" key="1">
    <citation type="submission" date="2024-07" db="EMBL/GenBank/DDBJ databases">
        <authorList>
            <person name="Yu S.T."/>
        </authorList>
    </citation>
    <scope>NUCLEOTIDE SEQUENCE</scope>
    <source>
        <strain evidence="3">R41</strain>
    </source>
</reference>
<dbReference type="PANTHER" id="PTHR43156">
    <property type="entry name" value="STAGE II SPORULATION PROTEIN E-RELATED"/>
    <property type="match status" value="1"/>
</dbReference>
<dbReference type="PANTHER" id="PTHR43156:SF2">
    <property type="entry name" value="STAGE II SPORULATION PROTEIN E"/>
    <property type="match status" value="1"/>
</dbReference>
<dbReference type="PROSITE" id="PS50112">
    <property type="entry name" value="PAS"/>
    <property type="match status" value="1"/>
</dbReference>
<dbReference type="CDD" id="cd16936">
    <property type="entry name" value="HATPase_RsbW-like"/>
    <property type="match status" value="1"/>
</dbReference>
<organism evidence="3">
    <name type="scientific">Streptomyces sp. R41</name>
    <dbReference type="NCBI Taxonomy" id="3238632"/>
    <lineage>
        <taxon>Bacteria</taxon>
        <taxon>Bacillati</taxon>
        <taxon>Actinomycetota</taxon>
        <taxon>Actinomycetes</taxon>
        <taxon>Kitasatosporales</taxon>
        <taxon>Streptomycetaceae</taxon>
        <taxon>Streptomyces</taxon>
    </lineage>
</organism>
<dbReference type="Gene3D" id="3.30.565.10">
    <property type="entry name" value="Histidine kinase-like ATPase, C-terminal domain"/>
    <property type="match status" value="1"/>
</dbReference>
<name>A0AB39RX22_9ACTN</name>
<dbReference type="GO" id="GO:0006355">
    <property type="term" value="P:regulation of DNA-templated transcription"/>
    <property type="evidence" value="ECO:0007669"/>
    <property type="project" value="InterPro"/>
</dbReference>
<dbReference type="InterPro" id="IPR013767">
    <property type="entry name" value="PAS_fold"/>
</dbReference>
<sequence length="494" mass="52469">MHGTAQGAEVAAAAVDAHGVVTAWSRGARLLLGYAPGEVVGHPATELLAAGLPDSARRSLARREAWLGRVALRHQAGRPVESDLWACPLTNAEKQVQWFLEAAIPQEGGEGVDLALQRTLLSHHRPAQLAVDTATRYLPADPQAGVGGDWFDVIPLSGARVALVVGDVVGHGIHASAAMGRLRTAVRTLADVDIPPDELLTQLDDLILEEIEEGIESVGEVGATCLYVVYDPVSRRCTLASAGHLAPAAVTPDGSVGFLPLAPGPPLGVGGLPFEATEAQLPEGSLLVLYTDGLVEARDRDIDSALRTLLRVLAEPAPSLETTCDSILNELLPGRPDDVALLVARTHALGPAHVASWDLPADPAVVADARQHAADQLTTWGLQEAAPTTELIVSELVTNAIRHARPPIQLRLIHNSALICEVSDSSSTSPHPRRARDLDEGGRGLFLVGQLTERWGTRHTLTGKTIWAEQLRPLHAHVPPWHLPVAREPLTRVG</sequence>
<dbReference type="InterPro" id="IPR036457">
    <property type="entry name" value="PPM-type-like_dom_sf"/>
</dbReference>
<dbReference type="GO" id="GO:0016791">
    <property type="term" value="F:phosphatase activity"/>
    <property type="evidence" value="ECO:0007669"/>
    <property type="project" value="TreeGrafter"/>
</dbReference>
<dbReference type="Pfam" id="PF13581">
    <property type="entry name" value="HATPase_c_2"/>
    <property type="match status" value="1"/>
</dbReference>
<gene>
    <name evidence="3" type="ORF">AB5J53_42100</name>
</gene>
<dbReference type="EMBL" id="CP163443">
    <property type="protein sequence ID" value="XDQ59231.1"/>
    <property type="molecule type" value="Genomic_DNA"/>
</dbReference>
<keyword evidence="1" id="KW-0378">Hydrolase</keyword>
<feature type="domain" description="PAS" evidence="2">
    <location>
        <begin position="1"/>
        <end position="41"/>
    </location>
</feature>